<keyword evidence="2" id="KW-1185">Reference proteome</keyword>
<protein>
    <submittedName>
        <fullName evidence="1">Uncharacterized protein</fullName>
    </submittedName>
</protein>
<proteinExistence type="predicted"/>
<sequence length="55" mass="5835">MGSRWGVQPGSIWVPSGLPHVCTVIWGSPDAMGAIMEPDCTLHMGPMWAANMGPI</sequence>
<evidence type="ECO:0000313" key="1">
    <source>
        <dbReference type="EMBL" id="KAH3709420.1"/>
    </source>
</evidence>
<name>A0A9D3Z2F9_DREPO</name>
<reference evidence="1" key="1">
    <citation type="journal article" date="2019" name="bioRxiv">
        <title>The Genome of the Zebra Mussel, Dreissena polymorpha: A Resource for Invasive Species Research.</title>
        <authorList>
            <person name="McCartney M.A."/>
            <person name="Auch B."/>
            <person name="Kono T."/>
            <person name="Mallez S."/>
            <person name="Zhang Y."/>
            <person name="Obille A."/>
            <person name="Becker A."/>
            <person name="Abrahante J.E."/>
            <person name="Garbe J."/>
            <person name="Badalamenti J.P."/>
            <person name="Herman A."/>
            <person name="Mangelson H."/>
            <person name="Liachko I."/>
            <person name="Sullivan S."/>
            <person name="Sone E.D."/>
            <person name="Koren S."/>
            <person name="Silverstein K.A.T."/>
            <person name="Beckman K.B."/>
            <person name="Gohl D.M."/>
        </authorList>
    </citation>
    <scope>NUCLEOTIDE SEQUENCE</scope>
    <source>
        <strain evidence="1">Duluth1</strain>
        <tissue evidence="1">Whole animal</tissue>
    </source>
</reference>
<gene>
    <name evidence="1" type="ORF">DPMN_068883</name>
</gene>
<accession>A0A9D3Z2F9</accession>
<reference evidence="1" key="2">
    <citation type="submission" date="2020-11" db="EMBL/GenBank/DDBJ databases">
        <authorList>
            <person name="McCartney M.A."/>
            <person name="Auch B."/>
            <person name="Kono T."/>
            <person name="Mallez S."/>
            <person name="Becker A."/>
            <person name="Gohl D.M."/>
            <person name="Silverstein K.A.T."/>
            <person name="Koren S."/>
            <person name="Bechman K.B."/>
            <person name="Herman A."/>
            <person name="Abrahante J.E."/>
            <person name="Garbe J."/>
        </authorList>
    </citation>
    <scope>NUCLEOTIDE SEQUENCE</scope>
    <source>
        <strain evidence="1">Duluth1</strain>
        <tissue evidence="1">Whole animal</tissue>
    </source>
</reference>
<dbReference type="EMBL" id="JAIWYP010000014">
    <property type="protein sequence ID" value="KAH3709420.1"/>
    <property type="molecule type" value="Genomic_DNA"/>
</dbReference>
<evidence type="ECO:0000313" key="2">
    <source>
        <dbReference type="Proteomes" id="UP000828390"/>
    </source>
</evidence>
<dbReference type="AlphaFoldDB" id="A0A9D3Z2F9"/>
<comment type="caution">
    <text evidence="1">The sequence shown here is derived from an EMBL/GenBank/DDBJ whole genome shotgun (WGS) entry which is preliminary data.</text>
</comment>
<dbReference type="Proteomes" id="UP000828390">
    <property type="component" value="Unassembled WGS sequence"/>
</dbReference>
<organism evidence="1 2">
    <name type="scientific">Dreissena polymorpha</name>
    <name type="common">Zebra mussel</name>
    <name type="synonym">Mytilus polymorpha</name>
    <dbReference type="NCBI Taxonomy" id="45954"/>
    <lineage>
        <taxon>Eukaryota</taxon>
        <taxon>Metazoa</taxon>
        <taxon>Spiralia</taxon>
        <taxon>Lophotrochozoa</taxon>
        <taxon>Mollusca</taxon>
        <taxon>Bivalvia</taxon>
        <taxon>Autobranchia</taxon>
        <taxon>Heteroconchia</taxon>
        <taxon>Euheterodonta</taxon>
        <taxon>Imparidentia</taxon>
        <taxon>Neoheterodontei</taxon>
        <taxon>Myida</taxon>
        <taxon>Dreissenoidea</taxon>
        <taxon>Dreissenidae</taxon>
        <taxon>Dreissena</taxon>
    </lineage>
</organism>